<sequence length="126" mass="13924">MAKVIIVEPMELKGGKAYAKTYHPHKLPQVDITLGFADLNLAEFAGSGNTTRRCLLEGYDTKNTRQDNSILKSQLMESFVIFRVGKTGLRGRGDRDAIIRPPLKETIIKKQLLESNVCLSGVAPLP</sequence>
<protein>
    <submittedName>
        <fullName evidence="1">Uncharacterized protein</fullName>
    </submittedName>
</protein>
<accession>A0ABQ9VC00</accession>
<evidence type="ECO:0000313" key="1">
    <source>
        <dbReference type="EMBL" id="KAK2106893.1"/>
    </source>
</evidence>
<organism evidence="1 2">
    <name type="scientific">Saguinus oedipus</name>
    <name type="common">Cotton-top tamarin</name>
    <name type="synonym">Oedipomidas oedipus</name>
    <dbReference type="NCBI Taxonomy" id="9490"/>
    <lineage>
        <taxon>Eukaryota</taxon>
        <taxon>Metazoa</taxon>
        <taxon>Chordata</taxon>
        <taxon>Craniata</taxon>
        <taxon>Vertebrata</taxon>
        <taxon>Euteleostomi</taxon>
        <taxon>Mammalia</taxon>
        <taxon>Eutheria</taxon>
        <taxon>Euarchontoglires</taxon>
        <taxon>Primates</taxon>
        <taxon>Haplorrhini</taxon>
        <taxon>Platyrrhini</taxon>
        <taxon>Cebidae</taxon>
        <taxon>Callitrichinae</taxon>
        <taxon>Saguinus</taxon>
    </lineage>
</organism>
<keyword evidence="2" id="KW-1185">Reference proteome</keyword>
<dbReference type="EMBL" id="JASSZA010000007">
    <property type="protein sequence ID" value="KAK2106893.1"/>
    <property type="molecule type" value="Genomic_DNA"/>
</dbReference>
<proteinExistence type="predicted"/>
<gene>
    <name evidence="1" type="ORF">P7K49_016407</name>
</gene>
<dbReference type="PANTHER" id="PTHR21456">
    <property type="entry name" value="FAMILY WITH SEQUENCE SIMILARITY 102"/>
    <property type="match status" value="1"/>
</dbReference>
<evidence type="ECO:0000313" key="2">
    <source>
        <dbReference type="Proteomes" id="UP001266305"/>
    </source>
</evidence>
<reference evidence="1 2" key="1">
    <citation type="submission" date="2023-05" db="EMBL/GenBank/DDBJ databases">
        <title>B98-5 Cell Line De Novo Hybrid Assembly: An Optical Mapping Approach.</title>
        <authorList>
            <person name="Kananen K."/>
            <person name="Auerbach J.A."/>
            <person name="Kautto E."/>
            <person name="Blachly J.S."/>
        </authorList>
    </citation>
    <scope>NUCLEOTIDE SEQUENCE [LARGE SCALE GENOMIC DNA]</scope>
    <source>
        <strain evidence="1">B95-8</strain>
        <tissue evidence="1">Cell line</tissue>
    </source>
</reference>
<name>A0ABQ9VC00_SAGOE</name>
<dbReference type="PANTHER" id="PTHR21456:SF3">
    <property type="entry name" value="EEIG FAMILY MEMBER 2"/>
    <property type="match status" value="1"/>
</dbReference>
<comment type="caution">
    <text evidence="1">The sequence shown here is derived from an EMBL/GenBank/DDBJ whole genome shotgun (WGS) entry which is preliminary data.</text>
</comment>
<dbReference type="InterPro" id="IPR039931">
    <property type="entry name" value="EEIG1/2-like"/>
</dbReference>
<dbReference type="Proteomes" id="UP001266305">
    <property type="component" value="Unassembled WGS sequence"/>
</dbReference>